<keyword evidence="3" id="KW-1185">Reference proteome</keyword>
<evidence type="ECO:0000256" key="1">
    <source>
        <dbReference type="SAM" id="Coils"/>
    </source>
</evidence>
<reference evidence="2 3" key="1">
    <citation type="submission" date="2016-12" db="EMBL/GenBank/DDBJ databases">
        <authorList>
            <person name="Song W.-J."/>
            <person name="Kurnit D.M."/>
        </authorList>
    </citation>
    <scope>NUCLEOTIDE SEQUENCE [LARGE SCALE GENOMIC DNA]</scope>
    <source>
        <strain evidence="2 3">DSM 18488</strain>
    </source>
</reference>
<dbReference type="AlphaFoldDB" id="A0A1M7XYL0"/>
<protein>
    <submittedName>
        <fullName evidence="2">Uncharacterized protein</fullName>
    </submittedName>
</protein>
<keyword evidence="1" id="KW-0175">Coiled coil</keyword>
<organism evidence="2 3">
    <name type="scientific">Desulfopila aestuarii DSM 18488</name>
    <dbReference type="NCBI Taxonomy" id="1121416"/>
    <lineage>
        <taxon>Bacteria</taxon>
        <taxon>Pseudomonadati</taxon>
        <taxon>Thermodesulfobacteriota</taxon>
        <taxon>Desulfobulbia</taxon>
        <taxon>Desulfobulbales</taxon>
        <taxon>Desulfocapsaceae</taxon>
        <taxon>Desulfopila</taxon>
    </lineage>
</organism>
<dbReference type="RefSeq" id="WP_073612025.1">
    <property type="nucleotide sequence ID" value="NZ_FRFE01000002.1"/>
</dbReference>
<dbReference type="STRING" id="1121416.SAMN02745220_00671"/>
<accession>A0A1M7XYL0</accession>
<feature type="coiled-coil region" evidence="1">
    <location>
        <begin position="39"/>
        <end position="101"/>
    </location>
</feature>
<name>A0A1M7XYL0_9BACT</name>
<dbReference type="Proteomes" id="UP000184603">
    <property type="component" value="Unassembled WGS sequence"/>
</dbReference>
<gene>
    <name evidence="2" type="ORF">SAMN02745220_00671</name>
</gene>
<proteinExistence type="predicted"/>
<sequence>MEIKDFDQAMKQHKEISTALMARIEKIRKEKPPTTAVTIKEQGKRVAQAKRELTAVKKEMDLVVASLNKKIQSRSKTVERLEHELQEMKEKVKEQEKIKKK</sequence>
<evidence type="ECO:0000313" key="2">
    <source>
        <dbReference type="EMBL" id="SHO44150.1"/>
    </source>
</evidence>
<dbReference type="EMBL" id="FRFE01000002">
    <property type="protein sequence ID" value="SHO44150.1"/>
    <property type="molecule type" value="Genomic_DNA"/>
</dbReference>
<evidence type="ECO:0000313" key="3">
    <source>
        <dbReference type="Proteomes" id="UP000184603"/>
    </source>
</evidence>